<dbReference type="InterPro" id="IPR050172">
    <property type="entry name" value="SsuD_RutA_monooxygenase"/>
</dbReference>
<name>A0A381REW7_9ZZZZ</name>
<dbReference type="GO" id="GO:0008726">
    <property type="term" value="F:alkanesulfonate monooxygenase activity"/>
    <property type="evidence" value="ECO:0007669"/>
    <property type="project" value="TreeGrafter"/>
</dbReference>
<dbReference type="Pfam" id="PF00296">
    <property type="entry name" value="Bac_luciferase"/>
    <property type="match status" value="1"/>
</dbReference>
<accession>A0A381REW7</accession>
<dbReference type="GO" id="GO:0046306">
    <property type="term" value="P:alkanesulfonate catabolic process"/>
    <property type="evidence" value="ECO:0007669"/>
    <property type="project" value="TreeGrafter"/>
</dbReference>
<gene>
    <name evidence="6" type="ORF">METZ01_LOCUS42273</name>
</gene>
<dbReference type="AlphaFoldDB" id="A0A381REW7"/>
<dbReference type="InterPro" id="IPR011251">
    <property type="entry name" value="Luciferase-like_dom"/>
</dbReference>
<dbReference type="NCBIfam" id="TIGR03619">
    <property type="entry name" value="F420_Rv2161c"/>
    <property type="match status" value="1"/>
</dbReference>
<dbReference type="EMBL" id="UINC01001816">
    <property type="protein sequence ID" value="SUZ89419.1"/>
    <property type="molecule type" value="Genomic_DNA"/>
</dbReference>
<protein>
    <recommendedName>
        <fullName evidence="5">Luciferase-like domain-containing protein</fullName>
    </recommendedName>
</protein>
<evidence type="ECO:0000256" key="2">
    <source>
        <dbReference type="ARBA" id="ARBA00022643"/>
    </source>
</evidence>
<proteinExistence type="predicted"/>
<dbReference type="InterPro" id="IPR019921">
    <property type="entry name" value="Lucif-like_OxRdtase_Rv2161c"/>
</dbReference>
<dbReference type="PANTHER" id="PTHR42847:SF4">
    <property type="entry name" value="ALKANESULFONATE MONOOXYGENASE-RELATED"/>
    <property type="match status" value="1"/>
</dbReference>
<evidence type="ECO:0000256" key="1">
    <source>
        <dbReference type="ARBA" id="ARBA00022630"/>
    </source>
</evidence>
<keyword evidence="3" id="KW-0560">Oxidoreductase</keyword>
<sequence>MATERRLGADVPGGIMKFGLRYCNTDKYAVDTALGVELVQAGEEAGFESAWTVEHTVIPSGYESVYPYSESGKIAGGAEDLILPDPLIWMAHMAGVTNKIKLGTAILILPQHSPVVCAAQVATLDYMSGGRILLGIGVGWLKEEFEAIGAPFERRGPRTDEYVAAMRELWANDCATFHGEFVHFTDTYCLPRPVSGAVPIIVGGDTDYAARRAGRLGDGYFPARDTPQERIDLARRTAEECGRDPAVLEITMPMPEDPDDVPKMKARGVDRLVVPVTAMAGMPTLIDSPETALRFGDIIAKYADL</sequence>
<evidence type="ECO:0000256" key="3">
    <source>
        <dbReference type="ARBA" id="ARBA00023002"/>
    </source>
</evidence>
<keyword evidence="4" id="KW-0503">Monooxygenase</keyword>
<organism evidence="6">
    <name type="scientific">marine metagenome</name>
    <dbReference type="NCBI Taxonomy" id="408172"/>
    <lineage>
        <taxon>unclassified sequences</taxon>
        <taxon>metagenomes</taxon>
        <taxon>ecological metagenomes</taxon>
    </lineage>
</organism>
<dbReference type="Gene3D" id="3.20.20.30">
    <property type="entry name" value="Luciferase-like domain"/>
    <property type="match status" value="1"/>
</dbReference>
<keyword evidence="1" id="KW-0285">Flavoprotein</keyword>
<dbReference type="SUPFAM" id="SSF51679">
    <property type="entry name" value="Bacterial luciferase-like"/>
    <property type="match status" value="1"/>
</dbReference>
<feature type="domain" description="Luciferase-like" evidence="5">
    <location>
        <begin position="36"/>
        <end position="251"/>
    </location>
</feature>
<evidence type="ECO:0000259" key="5">
    <source>
        <dbReference type="Pfam" id="PF00296"/>
    </source>
</evidence>
<dbReference type="PANTHER" id="PTHR42847">
    <property type="entry name" value="ALKANESULFONATE MONOOXYGENASE"/>
    <property type="match status" value="1"/>
</dbReference>
<evidence type="ECO:0000313" key="6">
    <source>
        <dbReference type="EMBL" id="SUZ89419.1"/>
    </source>
</evidence>
<reference evidence="6" key="1">
    <citation type="submission" date="2018-05" db="EMBL/GenBank/DDBJ databases">
        <authorList>
            <person name="Lanie J.A."/>
            <person name="Ng W.-L."/>
            <person name="Kazmierczak K.M."/>
            <person name="Andrzejewski T.M."/>
            <person name="Davidsen T.M."/>
            <person name="Wayne K.J."/>
            <person name="Tettelin H."/>
            <person name="Glass J.I."/>
            <person name="Rusch D."/>
            <person name="Podicherti R."/>
            <person name="Tsui H.-C.T."/>
            <person name="Winkler M.E."/>
        </authorList>
    </citation>
    <scope>NUCLEOTIDE SEQUENCE</scope>
</reference>
<keyword evidence="2" id="KW-0288">FMN</keyword>
<evidence type="ECO:0000256" key="4">
    <source>
        <dbReference type="ARBA" id="ARBA00023033"/>
    </source>
</evidence>
<dbReference type="InterPro" id="IPR036661">
    <property type="entry name" value="Luciferase-like_sf"/>
</dbReference>